<dbReference type="EC" id="5.2.1.8" evidence="2"/>
<proteinExistence type="inferred from homology"/>
<comment type="subcellular location">
    <subcellularLocation>
        <location evidence="2">Cytoplasm</location>
    </subcellularLocation>
</comment>
<evidence type="ECO:0000256" key="1">
    <source>
        <dbReference type="ARBA" id="ARBA00011019"/>
    </source>
</evidence>
<sequence>EAPTLVQELLQSSGAPCESTPYSDESAVYLAESFGNATRIDYGTGHELTFVSFMCSLVLLGAVPQSDAKGYVLHVFNRWEM</sequence>
<dbReference type="AlphaFoldDB" id="A0A0L0F7H2"/>
<keyword evidence="2" id="KW-0413">Isomerase</keyword>
<evidence type="ECO:0000256" key="2">
    <source>
        <dbReference type="RuleBase" id="RU361210"/>
    </source>
</evidence>
<comment type="similarity">
    <text evidence="1 2">Belongs to the PTPA-type PPIase family.</text>
</comment>
<dbReference type="GO" id="GO:0005634">
    <property type="term" value="C:nucleus"/>
    <property type="evidence" value="ECO:0007669"/>
    <property type="project" value="TreeGrafter"/>
</dbReference>
<dbReference type="Proteomes" id="UP000054560">
    <property type="component" value="Unassembled WGS sequence"/>
</dbReference>
<evidence type="ECO:0000313" key="3">
    <source>
        <dbReference type="EMBL" id="KNC72687.1"/>
    </source>
</evidence>
<comment type="function">
    <text evidence="2">PPIases accelerate the folding of proteins. It catalyzes the cis-trans isomerization of proline imidic peptide bonds in oligopeptides.</text>
</comment>
<dbReference type="PANTHER" id="PTHR10012">
    <property type="entry name" value="SERINE/THREONINE-PROTEIN PHOSPHATASE 2A REGULATORY SUBUNIT B"/>
    <property type="match status" value="1"/>
</dbReference>
<dbReference type="OrthoDB" id="16120at2759"/>
<feature type="non-terminal residue" evidence="3">
    <location>
        <position position="1"/>
    </location>
</feature>
<dbReference type="GO" id="GO:0000159">
    <property type="term" value="C:protein phosphatase type 2A complex"/>
    <property type="evidence" value="ECO:0007669"/>
    <property type="project" value="TreeGrafter"/>
</dbReference>
<accession>A0A0L0F7H2</accession>
<keyword evidence="2" id="KW-0963">Cytoplasm</keyword>
<gene>
    <name evidence="3" type="ORF">SARC_14754</name>
</gene>
<dbReference type="InterPro" id="IPR037218">
    <property type="entry name" value="PTPA_sf"/>
</dbReference>
<name>A0A0L0F7H2_9EUKA</name>
<dbReference type="GO" id="GO:0008160">
    <property type="term" value="F:protein tyrosine phosphatase activator activity"/>
    <property type="evidence" value="ECO:0007669"/>
    <property type="project" value="TreeGrafter"/>
</dbReference>
<reference evidence="3 4" key="1">
    <citation type="submission" date="2011-02" db="EMBL/GenBank/DDBJ databases">
        <title>The Genome Sequence of Sphaeroforma arctica JP610.</title>
        <authorList>
            <consortium name="The Broad Institute Genome Sequencing Platform"/>
            <person name="Russ C."/>
            <person name="Cuomo C."/>
            <person name="Young S.K."/>
            <person name="Zeng Q."/>
            <person name="Gargeya S."/>
            <person name="Alvarado L."/>
            <person name="Berlin A."/>
            <person name="Chapman S.B."/>
            <person name="Chen Z."/>
            <person name="Freedman E."/>
            <person name="Gellesch M."/>
            <person name="Goldberg J."/>
            <person name="Griggs A."/>
            <person name="Gujja S."/>
            <person name="Heilman E."/>
            <person name="Heiman D."/>
            <person name="Howarth C."/>
            <person name="Mehta T."/>
            <person name="Neiman D."/>
            <person name="Pearson M."/>
            <person name="Roberts A."/>
            <person name="Saif S."/>
            <person name="Shea T."/>
            <person name="Shenoy N."/>
            <person name="Sisk P."/>
            <person name="Stolte C."/>
            <person name="Sykes S."/>
            <person name="White J."/>
            <person name="Yandava C."/>
            <person name="Burger G."/>
            <person name="Gray M.W."/>
            <person name="Holland P.W.H."/>
            <person name="King N."/>
            <person name="Lang F.B.F."/>
            <person name="Roger A.J."/>
            <person name="Ruiz-Trillo I."/>
            <person name="Haas B."/>
            <person name="Nusbaum C."/>
            <person name="Birren B."/>
        </authorList>
    </citation>
    <scope>NUCLEOTIDE SEQUENCE [LARGE SCALE GENOMIC DNA]</scope>
    <source>
        <strain evidence="3 4">JP610</strain>
    </source>
</reference>
<dbReference type="eggNOG" id="KOG2867">
    <property type="taxonomic scope" value="Eukaryota"/>
</dbReference>
<comment type="catalytic activity">
    <reaction evidence="2">
        <text>[protein]-peptidylproline (omega=180) = [protein]-peptidylproline (omega=0)</text>
        <dbReference type="Rhea" id="RHEA:16237"/>
        <dbReference type="Rhea" id="RHEA-COMP:10747"/>
        <dbReference type="Rhea" id="RHEA-COMP:10748"/>
        <dbReference type="ChEBI" id="CHEBI:83833"/>
        <dbReference type="ChEBI" id="CHEBI:83834"/>
        <dbReference type="EC" id="5.2.1.8"/>
    </reaction>
</comment>
<organism evidence="3 4">
    <name type="scientific">Sphaeroforma arctica JP610</name>
    <dbReference type="NCBI Taxonomy" id="667725"/>
    <lineage>
        <taxon>Eukaryota</taxon>
        <taxon>Ichthyosporea</taxon>
        <taxon>Ichthyophonida</taxon>
        <taxon>Sphaeroforma</taxon>
    </lineage>
</organism>
<dbReference type="GO" id="GO:0007052">
    <property type="term" value="P:mitotic spindle organization"/>
    <property type="evidence" value="ECO:0007669"/>
    <property type="project" value="TreeGrafter"/>
</dbReference>
<dbReference type="InterPro" id="IPR004327">
    <property type="entry name" value="Phstyr_phstse_ac"/>
</dbReference>
<keyword evidence="2" id="KW-0697">Rotamase</keyword>
<evidence type="ECO:0000313" key="4">
    <source>
        <dbReference type="Proteomes" id="UP000054560"/>
    </source>
</evidence>
<dbReference type="GO" id="GO:0005737">
    <property type="term" value="C:cytoplasm"/>
    <property type="evidence" value="ECO:0007669"/>
    <property type="project" value="UniProtKB-SubCell"/>
</dbReference>
<dbReference type="SUPFAM" id="SSF140984">
    <property type="entry name" value="PTPA-like"/>
    <property type="match status" value="1"/>
</dbReference>
<dbReference type="GO" id="GO:0003755">
    <property type="term" value="F:peptidyl-prolyl cis-trans isomerase activity"/>
    <property type="evidence" value="ECO:0007669"/>
    <property type="project" value="UniProtKB-KW"/>
</dbReference>
<dbReference type="STRING" id="667725.A0A0L0F7H2"/>
<protein>
    <recommendedName>
        <fullName evidence="2">Serine/threonine-protein phosphatase 2A activator</fullName>
        <ecNumber evidence="2">5.2.1.8</ecNumber>
    </recommendedName>
    <alternativeName>
        <fullName evidence="2">Phosphotyrosyl phosphatase activator</fullName>
    </alternativeName>
</protein>
<dbReference type="PANTHER" id="PTHR10012:SF0">
    <property type="entry name" value="SERINE_THREONINE-PROTEIN PHOSPHATASE 2A ACTIVATOR"/>
    <property type="match status" value="1"/>
</dbReference>
<dbReference type="Pfam" id="PF03095">
    <property type="entry name" value="PTPA"/>
    <property type="match status" value="1"/>
</dbReference>
<dbReference type="EMBL" id="KQ246653">
    <property type="protein sequence ID" value="KNC72687.1"/>
    <property type="molecule type" value="Genomic_DNA"/>
</dbReference>
<dbReference type="RefSeq" id="XP_014146589.1">
    <property type="nucleotide sequence ID" value="XM_014291114.1"/>
</dbReference>
<dbReference type="GeneID" id="25915258"/>
<keyword evidence="4" id="KW-1185">Reference proteome</keyword>